<comment type="caution">
    <text evidence="1">The sequence shown here is derived from an EMBL/GenBank/DDBJ whole genome shotgun (WGS) entry which is preliminary data.</text>
</comment>
<dbReference type="Pfam" id="PF01161">
    <property type="entry name" value="PBP"/>
    <property type="match status" value="1"/>
</dbReference>
<dbReference type="InterPro" id="IPR008914">
    <property type="entry name" value="PEBP"/>
</dbReference>
<keyword evidence="2" id="KW-1185">Reference proteome</keyword>
<dbReference type="CDD" id="cd00866">
    <property type="entry name" value="PEBP_euk"/>
    <property type="match status" value="1"/>
</dbReference>
<sequence>MLPSRIIARRATKLIPSTSVARLVQTARRSIATVAAQDSASPAISRYTPPTLGVNPAYDEALKVISADRTARLERLKEVEAEIARAIKATNSPTQAEQLSVLRKLKFDLQVKAELNNPEVQWNFKHGYVDMSHPVYRYMQQKHFLRKPFLTLMQRITQMYVIPDLLPPSAVPSVDVTLDFGSDIGVIEPGVFVKPANSIRPPILKVANFHEDTRLYTVLMVDPDLPDPERMTYQQHCHWLITNVALSATSPIVTNGDVALPYIPPHPQRGTKYHRYTVMVLEQPRGGKQSVHVDATERAGFDAAAFRERHGLVPKGVSFFRGVWDEDVTRIYNEILGTREPIFGKPPKIDPYIMETGRKRKKYLTV</sequence>
<dbReference type="InterPro" id="IPR035810">
    <property type="entry name" value="PEBP_euk"/>
</dbReference>
<dbReference type="EMBL" id="RBNJ01000157">
    <property type="protein sequence ID" value="RUS35265.1"/>
    <property type="molecule type" value="Genomic_DNA"/>
</dbReference>
<dbReference type="PANTHER" id="PTHR11362:SF82">
    <property type="entry name" value="PHOSPHATIDYLETHANOLAMINE-BINDING PROTEIN 4"/>
    <property type="match status" value="1"/>
</dbReference>
<dbReference type="SUPFAM" id="SSF49777">
    <property type="entry name" value="PEBP-like"/>
    <property type="match status" value="1"/>
</dbReference>
<evidence type="ECO:0000313" key="2">
    <source>
        <dbReference type="Proteomes" id="UP000274822"/>
    </source>
</evidence>
<name>A0A433QZY5_9FUNG</name>
<dbReference type="AlphaFoldDB" id="A0A433QZY5"/>
<evidence type="ECO:0000313" key="1">
    <source>
        <dbReference type="EMBL" id="RUS35265.1"/>
    </source>
</evidence>
<dbReference type="InterPro" id="IPR036610">
    <property type="entry name" value="PEBP-like_sf"/>
</dbReference>
<dbReference type="Gene3D" id="1.20.58.1180">
    <property type="match status" value="1"/>
</dbReference>
<protein>
    <submittedName>
        <fullName evidence="1">Phosphatidylethanolamine-binding protein</fullName>
    </submittedName>
</protein>
<dbReference type="Gene3D" id="3.90.280.10">
    <property type="entry name" value="PEBP-like"/>
    <property type="match status" value="1"/>
</dbReference>
<organism evidence="1 2">
    <name type="scientific">Jimgerdemannia flammicorona</name>
    <dbReference type="NCBI Taxonomy" id="994334"/>
    <lineage>
        <taxon>Eukaryota</taxon>
        <taxon>Fungi</taxon>
        <taxon>Fungi incertae sedis</taxon>
        <taxon>Mucoromycota</taxon>
        <taxon>Mucoromycotina</taxon>
        <taxon>Endogonomycetes</taxon>
        <taxon>Endogonales</taxon>
        <taxon>Endogonaceae</taxon>
        <taxon>Jimgerdemannia</taxon>
    </lineage>
</organism>
<dbReference type="PANTHER" id="PTHR11362">
    <property type="entry name" value="PHOSPHATIDYLETHANOLAMINE-BINDING PROTEIN"/>
    <property type="match status" value="1"/>
</dbReference>
<accession>A0A433QZY5</accession>
<reference evidence="1 2" key="1">
    <citation type="journal article" date="2018" name="New Phytol.">
        <title>Phylogenomics of Endogonaceae and evolution of mycorrhizas within Mucoromycota.</title>
        <authorList>
            <person name="Chang Y."/>
            <person name="Desiro A."/>
            <person name="Na H."/>
            <person name="Sandor L."/>
            <person name="Lipzen A."/>
            <person name="Clum A."/>
            <person name="Barry K."/>
            <person name="Grigoriev I.V."/>
            <person name="Martin F.M."/>
            <person name="Stajich J.E."/>
            <person name="Smith M.E."/>
            <person name="Bonito G."/>
            <person name="Spatafora J.W."/>
        </authorList>
    </citation>
    <scope>NUCLEOTIDE SEQUENCE [LARGE SCALE GENOMIC DNA]</scope>
    <source>
        <strain evidence="1 2">AD002</strain>
    </source>
</reference>
<gene>
    <name evidence="1" type="ORF">BC938DRAFT_473430</name>
</gene>
<dbReference type="Proteomes" id="UP000274822">
    <property type="component" value="Unassembled WGS sequence"/>
</dbReference>
<proteinExistence type="predicted"/>